<keyword evidence="4" id="KW-0963">Cytoplasm</keyword>
<dbReference type="GO" id="GO:0003723">
    <property type="term" value="F:RNA binding"/>
    <property type="evidence" value="ECO:0007669"/>
    <property type="project" value="UniProtKB-UniRule"/>
</dbReference>
<evidence type="ECO:0000256" key="6">
    <source>
        <dbReference type="ARBA" id="ARBA00022603"/>
    </source>
</evidence>
<dbReference type="InterPro" id="IPR004573">
    <property type="entry name" value="rRNA_ssu_MeTfrase_B"/>
</dbReference>
<dbReference type="Pfam" id="PF22458">
    <property type="entry name" value="RsmF-B_ferredox"/>
    <property type="match status" value="1"/>
</dbReference>
<dbReference type="InterPro" id="IPR049560">
    <property type="entry name" value="MeTrfase_RsmB-F_NOP2_cat"/>
</dbReference>
<dbReference type="OrthoDB" id="9810297at2"/>
<dbReference type="CDD" id="cd00447">
    <property type="entry name" value="NusB_Sun"/>
    <property type="match status" value="1"/>
</dbReference>
<dbReference type="NCBIfam" id="TIGR00563">
    <property type="entry name" value="rsmB"/>
    <property type="match status" value="1"/>
</dbReference>
<evidence type="ECO:0000256" key="5">
    <source>
        <dbReference type="ARBA" id="ARBA00022552"/>
    </source>
</evidence>
<keyword evidence="5" id="KW-0698">rRNA processing</keyword>
<feature type="binding site" evidence="13">
    <location>
        <position position="309"/>
    </location>
    <ligand>
        <name>S-adenosyl-L-methionine</name>
        <dbReference type="ChEBI" id="CHEBI:59789"/>
    </ligand>
</feature>
<dbReference type="Gene3D" id="1.10.940.10">
    <property type="entry name" value="NusB-like"/>
    <property type="match status" value="1"/>
</dbReference>
<comment type="catalytic activity">
    <reaction evidence="12">
        <text>cytidine(967) in 16S rRNA + S-adenosyl-L-methionine = 5-methylcytidine(967) in 16S rRNA + S-adenosyl-L-homocysteine + H(+)</text>
        <dbReference type="Rhea" id="RHEA:42748"/>
        <dbReference type="Rhea" id="RHEA-COMP:10219"/>
        <dbReference type="Rhea" id="RHEA-COMP:10220"/>
        <dbReference type="ChEBI" id="CHEBI:15378"/>
        <dbReference type="ChEBI" id="CHEBI:57856"/>
        <dbReference type="ChEBI" id="CHEBI:59789"/>
        <dbReference type="ChEBI" id="CHEBI:74483"/>
        <dbReference type="ChEBI" id="CHEBI:82748"/>
        <dbReference type="EC" id="2.1.1.176"/>
    </reaction>
</comment>
<evidence type="ECO:0000256" key="9">
    <source>
        <dbReference type="ARBA" id="ARBA00022884"/>
    </source>
</evidence>
<dbReference type="EMBL" id="PDNZ01000006">
    <property type="protein sequence ID" value="PWW81542.1"/>
    <property type="molecule type" value="Genomic_DNA"/>
</dbReference>
<dbReference type="AlphaFoldDB" id="A0A317T495"/>
<dbReference type="NCBIfam" id="NF011494">
    <property type="entry name" value="PRK14902.1"/>
    <property type="match status" value="1"/>
</dbReference>
<feature type="binding site" evidence="13">
    <location>
        <position position="325"/>
    </location>
    <ligand>
        <name>S-adenosyl-L-methionine</name>
        <dbReference type="ChEBI" id="CHEBI:59789"/>
    </ligand>
</feature>
<feature type="binding site" evidence="13">
    <location>
        <position position="282"/>
    </location>
    <ligand>
        <name>S-adenosyl-L-methionine</name>
        <dbReference type="ChEBI" id="CHEBI:59789"/>
    </ligand>
</feature>
<evidence type="ECO:0000313" key="15">
    <source>
        <dbReference type="EMBL" id="PWW81542.1"/>
    </source>
</evidence>
<evidence type="ECO:0000256" key="2">
    <source>
        <dbReference type="ARBA" id="ARBA00004496"/>
    </source>
</evidence>
<comment type="similarity">
    <text evidence="13">Belongs to the class I-like SAM-binding methyltransferase superfamily. RsmB/NOP family.</text>
</comment>
<evidence type="ECO:0000256" key="7">
    <source>
        <dbReference type="ARBA" id="ARBA00022679"/>
    </source>
</evidence>
<keyword evidence="7 13" id="KW-0808">Transferase</keyword>
<dbReference type="Gene3D" id="3.40.50.150">
    <property type="entry name" value="Vaccinia Virus protein VP39"/>
    <property type="match status" value="1"/>
</dbReference>
<sequence length="445" mass="49911">MKAREIALLALQETEKNNTKSEQSLHRLLDKHNPDKNDRSLATELVNGILRFRLKLDFMIGRYYHHDFNKAAPVLQNILRLGTYQLLFLDKIPGWAAVDECVKLARKYKGRHISGIVNGVLRKIASEPASTFNETLEKMPLHKRLSIEQSHPQWLVERWLDVYGEEKTRSMLTSNNASPLTALRINTLKTSPETMFAALKDASVTFSTCMQERFILTRDFDACKPFIHLGLLTVQNPTQAIPCLLLNPLPGDTVLDMCAAPGGKTTFLAEMMQNKGSLIAVDRYPNKCKKIIQRANELDIKIIQTVVADARTIQPEKPPNAVLLDAPCTGTGVLGRKTELRWRTSPEKLKELTLLQSELLDHAAGLLDSGGILVYATCSVEPEENALQIERFLKRHPDFTREPAPVSLSLTDVNEINSSTGSCLTLPGEYEGFDGGFAQRLRKKR</sequence>
<evidence type="ECO:0000256" key="13">
    <source>
        <dbReference type="PROSITE-ProRule" id="PRU01023"/>
    </source>
</evidence>
<protein>
    <recommendedName>
        <fullName evidence="3">16S rRNA (cytosine(967)-C(5))-methyltransferase</fullName>
        <ecNumber evidence="3">2.1.1.176</ecNumber>
    </recommendedName>
    <alternativeName>
        <fullName evidence="10">16S rRNA m5C967 methyltransferase</fullName>
    </alternativeName>
    <alternativeName>
        <fullName evidence="11">rRNA (cytosine-C(5)-)-methyltransferase RsmB</fullName>
    </alternativeName>
</protein>
<evidence type="ECO:0000256" key="3">
    <source>
        <dbReference type="ARBA" id="ARBA00012140"/>
    </source>
</evidence>
<feature type="active site" description="Nucleophile" evidence="13">
    <location>
        <position position="378"/>
    </location>
</feature>
<proteinExistence type="inferred from homology"/>
<keyword evidence="9 13" id="KW-0694">RNA-binding</keyword>
<evidence type="ECO:0000256" key="1">
    <source>
        <dbReference type="ARBA" id="ARBA00002724"/>
    </source>
</evidence>
<evidence type="ECO:0000259" key="14">
    <source>
        <dbReference type="PROSITE" id="PS51686"/>
    </source>
</evidence>
<dbReference type="PROSITE" id="PS51686">
    <property type="entry name" value="SAM_MT_RSMB_NOP"/>
    <property type="match status" value="1"/>
</dbReference>
<dbReference type="CDD" id="cd02440">
    <property type="entry name" value="AdoMet_MTases"/>
    <property type="match status" value="1"/>
</dbReference>
<evidence type="ECO:0000256" key="8">
    <source>
        <dbReference type="ARBA" id="ARBA00022691"/>
    </source>
</evidence>
<reference evidence="16" key="1">
    <citation type="submission" date="2017-10" db="EMBL/GenBank/DDBJ databases">
        <authorList>
            <person name="Gaisin V.A."/>
            <person name="Rysina M.S."/>
            <person name="Grouzdev D.S."/>
        </authorList>
    </citation>
    <scope>NUCLEOTIDE SEQUENCE [LARGE SCALE GENOMIC DNA]</scope>
    <source>
        <strain evidence="16">V1</strain>
    </source>
</reference>
<dbReference type="InterPro" id="IPR006027">
    <property type="entry name" value="NusB_RsmB_TIM44"/>
</dbReference>
<keyword evidence="16" id="KW-1185">Reference proteome</keyword>
<dbReference type="Pfam" id="PF01189">
    <property type="entry name" value="Methyltr_RsmB-F"/>
    <property type="match status" value="1"/>
</dbReference>
<dbReference type="GO" id="GO:0008649">
    <property type="term" value="F:rRNA methyltransferase activity"/>
    <property type="evidence" value="ECO:0007669"/>
    <property type="project" value="InterPro"/>
</dbReference>
<keyword evidence="6 13" id="KW-0489">Methyltransferase</keyword>
<feature type="domain" description="SAM-dependent MTase RsmB/NOP-type" evidence="14">
    <location>
        <begin position="171"/>
        <end position="444"/>
    </location>
</feature>
<dbReference type="InterPro" id="IPR035926">
    <property type="entry name" value="NusB-like_sf"/>
</dbReference>
<comment type="subcellular location">
    <subcellularLocation>
        <location evidence="2">Cytoplasm</location>
    </subcellularLocation>
</comment>
<dbReference type="InterPro" id="IPR001678">
    <property type="entry name" value="MeTrfase_RsmB-F_NOP2_dom"/>
</dbReference>
<dbReference type="PANTHER" id="PTHR22807:SF61">
    <property type="entry name" value="NOL1_NOP2_SUN FAMILY PROTEIN _ ANTITERMINATION NUSB DOMAIN-CONTAINING PROTEIN"/>
    <property type="match status" value="1"/>
</dbReference>
<name>A0A317T495_9CHLB</name>
<dbReference type="PANTHER" id="PTHR22807">
    <property type="entry name" value="NOP2 YEAST -RELATED NOL1/NOP2/FMU SUN DOMAIN-CONTAINING"/>
    <property type="match status" value="1"/>
</dbReference>
<comment type="caution">
    <text evidence="15">The sequence shown here is derived from an EMBL/GenBank/DDBJ whole genome shotgun (WGS) entry which is preliminary data.</text>
</comment>
<evidence type="ECO:0000256" key="11">
    <source>
        <dbReference type="ARBA" id="ARBA00031088"/>
    </source>
</evidence>
<dbReference type="GO" id="GO:0006355">
    <property type="term" value="P:regulation of DNA-templated transcription"/>
    <property type="evidence" value="ECO:0007669"/>
    <property type="project" value="InterPro"/>
</dbReference>
<dbReference type="InterPro" id="IPR023267">
    <property type="entry name" value="RCMT"/>
</dbReference>
<dbReference type="InterPro" id="IPR054728">
    <property type="entry name" value="RsmB-like_ferredoxin"/>
</dbReference>
<dbReference type="InterPro" id="IPR029063">
    <property type="entry name" value="SAM-dependent_MTases_sf"/>
</dbReference>
<organism evidence="15 16">
    <name type="scientific">Prosthecochloris marina</name>
    <dbReference type="NCBI Taxonomy" id="2017681"/>
    <lineage>
        <taxon>Bacteria</taxon>
        <taxon>Pseudomonadati</taxon>
        <taxon>Chlorobiota</taxon>
        <taxon>Chlorobiia</taxon>
        <taxon>Chlorobiales</taxon>
        <taxon>Chlorobiaceae</taxon>
        <taxon>Prosthecochloris</taxon>
    </lineage>
</organism>
<dbReference type="EC" id="2.1.1.176" evidence="3"/>
<gene>
    <name evidence="15" type="ORF">CR164_09000</name>
</gene>
<keyword evidence="8 13" id="KW-0949">S-adenosyl-L-methionine</keyword>
<dbReference type="Proteomes" id="UP000246278">
    <property type="component" value="Unassembled WGS sequence"/>
</dbReference>
<evidence type="ECO:0000313" key="16">
    <source>
        <dbReference type="Proteomes" id="UP000246278"/>
    </source>
</evidence>
<feature type="binding site" evidence="13">
    <location>
        <begin position="258"/>
        <end position="264"/>
    </location>
    <ligand>
        <name>S-adenosyl-L-methionine</name>
        <dbReference type="ChEBI" id="CHEBI:59789"/>
    </ligand>
</feature>
<dbReference type="Pfam" id="PF01029">
    <property type="entry name" value="NusB"/>
    <property type="match status" value="1"/>
</dbReference>
<dbReference type="RefSeq" id="WP_110023659.1">
    <property type="nucleotide sequence ID" value="NZ_PDNZ01000006.1"/>
</dbReference>
<dbReference type="SUPFAM" id="SSF53335">
    <property type="entry name" value="S-adenosyl-L-methionine-dependent methyltransferases"/>
    <property type="match status" value="1"/>
</dbReference>
<dbReference type="Gene3D" id="3.30.70.1170">
    <property type="entry name" value="Sun protein, domain 3"/>
    <property type="match status" value="1"/>
</dbReference>
<evidence type="ECO:0000256" key="4">
    <source>
        <dbReference type="ARBA" id="ARBA00022490"/>
    </source>
</evidence>
<dbReference type="SUPFAM" id="SSF48013">
    <property type="entry name" value="NusB-like"/>
    <property type="match status" value="1"/>
</dbReference>
<evidence type="ECO:0000256" key="12">
    <source>
        <dbReference type="ARBA" id="ARBA00047283"/>
    </source>
</evidence>
<evidence type="ECO:0000256" key="10">
    <source>
        <dbReference type="ARBA" id="ARBA00030399"/>
    </source>
</evidence>
<comment type="function">
    <text evidence="1">Specifically methylates the cytosine at position 967 (m5C967) of 16S rRNA.</text>
</comment>
<accession>A0A317T495</accession>
<dbReference type="GO" id="GO:0005737">
    <property type="term" value="C:cytoplasm"/>
    <property type="evidence" value="ECO:0007669"/>
    <property type="project" value="UniProtKB-SubCell"/>
</dbReference>
<dbReference type="PRINTS" id="PR02008">
    <property type="entry name" value="RCMTFAMILY"/>
</dbReference>